<dbReference type="Proteomes" id="UP000789901">
    <property type="component" value="Unassembled WGS sequence"/>
</dbReference>
<comment type="caution">
    <text evidence="1">The sequence shown here is derived from an EMBL/GenBank/DDBJ whole genome shotgun (WGS) entry which is preliminary data.</text>
</comment>
<protein>
    <submittedName>
        <fullName evidence="1">34756_t:CDS:1</fullName>
    </submittedName>
</protein>
<organism evidence="1 2">
    <name type="scientific">Gigaspora margarita</name>
    <dbReference type="NCBI Taxonomy" id="4874"/>
    <lineage>
        <taxon>Eukaryota</taxon>
        <taxon>Fungi</taxon>
        <taxon>Fungi incertae sedis</taxon>
        <taxon>Mucoromycota</taxon>
        <taxon>Glomeromycotina</taxon>
        <taxon>Glomeromycetes</taxon>
        <taxon>Diversisporales</taxon>
        <taxon>Gigasporaceae</taxon>
        <taxon>Gigaspora</taxon>
    </lineage>
</organism>
<dbReference type="EMBL" id="CAJVQB010117938">
    <property type="protein sequence ID" value="CAG8852934.1"/>
    <property type="molecule type" value="Genomic_DNA"/>
</dbReference>
<proteinExistence type="predicted"/>
<evidence type="ECO:0000313" key="1">
    <source>
        <dbReference type="EMBL" id="CAG8852934.1"/>
    </source>
</evidence>
<name>A0ABN7XCJ8_GIGMA</name>
<feature type="non-terminal residue" evidence="1">
    <location>
        <position position="48"/>
    </location>
</feature>
<feature type="non-terminal residue" evidence="1">
    <location>
        <position position="1"/>
    </location>
</feature>
<keyword evidence="2" id="KW-1185">Reference proteome</keyword>
<evidence type="ECO:0000313" key="2">
    <source>
        <dbReference type="Proteomes" id="UP000789901"/>
    </source>
</evidence>
<gene>
    <name evidence="1" type="ORF">GMARGA_LOCUS41755</name>
</gene>
<reference evidence="1 2" key="1">
    <citation type="submission" date="2021-06" db="EMBL/GenBank/DDBJ databases">
        <authorList>
            <person name="Kallberg Y."/>
            <person name="Tangrot J."/>
            <person name="Rosling A."/>
        </authorList>
    </citation>
    <scope>NUCLEOTIDE SEQUENCE [LARGE SCALE GENOMIC DNA]</scope>
    <source>
        <strain evidence="1 2">120-4 pot B 10/14</strain>
    </source>
</reference>
<accession>A0ABN7XCJ8</accession>
<sequence>LAKMNVSTNLPFTADTFTVKNIYLHGKKQIKRLKNYVEIKNHAYGVVY</sequence>